<dbReference type="GO" id="GO:0051539">
    <property type="term" value="F:4 iron, 4 sulfur cluster binding"/>
    <property type="evidence" value="ECO:0007669"/>
    <property type="project" value="InterPro"/>
</dbReference>
<dbReference type="InterPro" id="IPR004559">
    <property type="entry name" value="HemW-like"/>
</dbReference>
<evidence type="ECO:0000256" key="7">
    <source>
        <dbReference type="ARBA" id="ARBA00023014"/>
    </source>
</evidence>
<organism evidence="12 13">
    <name type="scientific">Glomus cerebriforme</name>
    <dbReference type="NCBI Taxonomy" id="658196"/>
    <lineage>
        <taxon>Eukaryota</taxon>
        <taxon>Fungi</taxon>
        <taxon>Fungi incertae sedis</taxon>
        <taxon>Mucoromycota</taxon>
        <taxon>Glomeromycotina</taxon>
        <taxon>Glomeromycetes</taxon>
        <taxon>Glomerales</taxon>
        <taxon>Glomeraceae</taxon>
        <taxon>Glomus</taxon>
    </lineage>
</organism>
<dbReference type="SFLD" id="SFLDS00029">
    <property type="entry name" value="Radical_SAM"/>
    <property type="match status" value="1"/>
</dbReference>
<dbReference type="Proteomes" id="UP000265703">
    <property type="component" value="Unassembled WGS sequence"/>
</dbReference>
<evidence type="ECO:0000256" key="2">
    <source>
        <dbReference type="ARBA" id="ARBA00014678"/>
    </source>
</evidence>
<evidence type="ECO:0000256" key="6">
    <source>
        <dbReference type="ARBA" id="ARBA00023004"/>
    </source>
</evidence>
<dbReference type="SFLD" id="SFLDF00562">
    <property type="entry name" value="HemN-like__clustered_with_heat"/>
    <property type="match status" value="1"/>
</dbReference>
<feature type="domain" description="Radical SAM core" evidence="11">
    <location>
        <begin position="1"/>
        <end position="232"/>
    </location>
</feature>
<dbReference type="OrthoDB" id="431409at2759"/>
<dbReference type="AlphaFoldDB" id="A0A397S7G5"/>
<dbReference type="PROSITE" id="PS51918">
    <property type="entry name" value="RADICAL_SAM"/>
    <property type="match status" value="1"/>
</dbReference>
<dbReference type="NCBIfam" id="TIGR00539">
    <property type="entry name" value="hemN_rel"/>
    <property type="match status" value="1"/>
</dbReference>
<evidence type="ECO:0000256" key="5">
    <source>
        <dbReference type="ARBA" id="ARBA00022723"/>
    </source>
</evidence>
<proteinExistence type="inferred from homology"/>
<evidence type="ECO:0000256" key="8">
    <source>
        <dbReference type="ARBA" id="ARBA00023186"/>
    </source>
</evidence>
<comment type="function">
    <text evidence="10">May be a heme chaperone, appears to bind heme. Homologous bacterial proteins do not have oxygen-independent coproporphyrinogen-III oxidase activity. Binds 1 [4Fe-4S] cluster. The cluster is coordinated with 3 cysteines and an exchangeable S-adenosyl-L-methionine.</text>
</comment>
<protein>
    <recommendedName>
        <fullName evidence="2">Radical S-adenosyl methionine domain-containing protein 1, mitochondrial</fullName>
    </recommendedName>
    <alternativeName>
        <fullName evidence="9">Putative heme chaperone</fullName>
    </alternativeName>
</protein>
<sequence>MIYIHWPFCKSKCTYCNFNKYIDPNPDHKRMKNSLISEIKHYVQKYDMKGRIIHSVYFGGGTPSLALPSTFEEILNTIANEFTLPSNAEITMEGNPTSTETRKLQNFHSIGINRLSLGLQSLDDIELKRLGRDHTSKEAINAVKESIEIFGENVTFDLIFGREGQTVDDWRIELKNALEIASNHISLYELTIKRGTPLYKDFIKGKFKKPSPDKLADLYDITLEITKKYGFQQYEVSNFQRNEKYSKHNYGYWSGLDYLGIGPGAHGRLTVPSKEARFRTIRRLYPEEWMKQCEETGEGIAKYEQMSSADVRNELVLFGLRTRIGIPRTRFRKYSLDQELEKYLNMEQVNKFIEDGFLVWENNYTKYDKEWVLNDFREEIQNGVLRPTEKGLAVIDEIVPRILY</sequence>
<dbReference type="SFLD" id="SFLDF00288">
    <property type="entry name" value="HemN-like__clustered_with_nucl"/>
    <property type="match status" value="1"/>
</dbReference>
<dbReference type="Gene3D" id="3.20.20.70">
    <property type="entry name" value="Aldolase class I"/>
    <property type="match status" value="1"/>
</dbReference>
<keyword evidence="7" id="KW-0411">Iron-sulfur</keyword>
<keyword evidence="8" id="KW-0143">Chaperone</keyword>
<dbReference type="SUPFAM" id="SSF102114">
    <property type="entry name" value="Radical SAM enzymes"/>
    <property type="match status" value="1"/>
</dbReference>
<dbReference type="CDD" id="cd01335">
    <property type="entry name" value="Radical_SAM"/>
    <property type="match status" value="1"/>
</dbReference>
<name>A0A397S7G5_9GLOM</name>
<dbReference type="GO" id="GO:0005739">
    <property type="term" value="C:mitochondrion"/>
    <property type="evidence" value="ECO:0007669"/>
    <property type="project" value="TreeGrafter"/>
</dbReference>
<dbReference type="STRING" id="658196.A0A397S7G5"/>
<evidence type="ECO:0000256" key="1">
    <source>
        <dbReference type="ARBA" id="ARBA00006100"/>
    </source>
</evidence>
<dbReference type="InterPro" id="IPR006638">
    <property type="entry name" value="Elp3/MiaA/NifB-like_rSAM"/>
</dbReference>
<accession>A0A397S7G5</accession>
<keyword evidence="6" id="KW-0408">Iron</keyword>
<keyword evidence="3" id="KW-0349">Heme</keyword>
<evidence type="ECO:0000256" key="10">
    <source>
        <dbReference type="ARBA" id="ARBA00045130"/>
    </source>
</evidence>
<reference evidence="12 13" key="1">
    <citation type="submission" date="2018-06" db="EMBL/GenBank/DDBJ databases">
        <title>Comparative genomics reveals the genomic features of Rhizophagus irregularis, R. cerebriforme, R. diaphanum and Gigaspora rosea, and their symbiotic lifestyle signature.</title>
        <authorList>
            <person name="Morin E."/>
            <person name="San Clemente H."/>
            <person name="Chen E.C.H."/>
            <person name="De La Providencia I."/>
            <person name="Hainaut M."/>
            <person name="Kuo A."/>
            <person name="Kohler A."/>
            <person name="Murat C."/>
            <person name="Tang N."/>
            <person name="Roy S."/>
            <person name="Loubradou J."/>
            <person name="Henrissat B."/>
            <person name="Grigoriev I.V."/>
            <person name="Corradi N."/>
            <person name="Roux C."/>
            <person name="Martin F.M."/>
        </authorList>
    </citation>
    <scope>NUCLEOTIDE SEQUENCE [LARGE SCALE GENOMIC DNA]</scope>
    <source>
        <strain evidence="12 13">DAOM 227022</strain>
    </source>
</reference>
<dbReference type="GO" id="GO:0006779">
    <property type="term" value="P:porphyrin-containing compound biosynthetic process"/>
    <property type="evidence" value="ECO:0007669"/>
    <property type="project" value="InterPro"/>
</dbReference>
<keyword evidence="4" id="KW-0949">S-adenosyl-L-methionine</keyword>
<keyword evidence="13" id="KW-1185">Reference proteome</keyword>
<evidence type="ECO:0000256" key="4">
    <source>
        <dbReference type="ARBA" id="ARBA00022691"/>
    </source>
</evidence>
<dbReference type="InterPro" id="IPR007197">
    <property type="entry name" value="rSAM"/>
</dbReference>
<dbReference type="GO" id="GO:0004109">
    <property type="term" value="F:coproporphyrinogen oxidase activity"/>
    <property type="evidence" value="ECO:0007669"/>
    <property type="project" value="InterPro"/>
</dbReference>
<dbReference type="InterPro" id="IPR034505">
    <property type="entry name" value="Coproporphyrinogen-III_oxidase"/>
</dbReference>
<dbReference type="Pfam" id="PF04055">
    <property type="entry name" value="Radical_SAM"/>
    <property type="match status" value="1"/>
</dbReference>
<dbReference type="SFLD" id="SFLDG01082">
    <property type="entry name" value="B12-binding_domain_containing"/>
    <property type="match status" value="1"/>
</dbReference>
<dbReference type="GO" id="GO:0046872">
    <property type="term" value="F:metal ion binding"/>
    <property type="evidence" value="ECO:0007669"/>
    <property type="project" value="UniProtKB-KW"/>
</dbReference>
<comment type="similarity">
    <text evidence="1">Belongs to the anaerobic coproporphyrinogen-III oxidase family. HemW subfamily.</text>
</comment>
<dbReference type="InterPro" id="IPR058240">
    <property type="entry name" value="rSAM_sf"/>
</dbReference>
<dbReference type="PANTHER" id="PTHR13932:SF5">
    <property type="entry name" value="RADICAL S-ADENOSYL METHIONINE DOMAIN-CONTAINING PROTEIN 1, MITOCHONDRIAL"/>
    <property type="match status" value="1"/>
</dbReference>
<dbReference type="SFLD" id="SFLDG01065">
    <property type="entry name" value="anaerobic_coproporphyrinogen-I"/>
    <property type="match status" value="1"/>
</dbReference>
<evidence type="ECO:0000256" key="9">
    <source>
        <dbReference type="ARBA" id="ARBA00033094"/>
    </source>
</evidence>
<dbReference type="EMBL" id="QKYT01000914">
    <property type="protein sequence ID" value="RIA80709.1"/>
    <property type="molecule type" value="Genomic_DNA"/>
</dbReference>
<evidence type="ECO:0000313" key="12">
    <source>
        <dbReference type="EMBL" id="RIA80709.1"/>
    </source>
</evidence>
<evidence type="ECO:0000256" key="3">
    <source>
        <dbReference type="ARBA" id="ARBA00022617"/>
    </source>
</evidence>
<gene>
    <name evidence="12" type="ORF">C1645_792001</name>
</gene>
<keyword evidence="5" id="KW-0479">Metal-binding</keyword>
<comment type="caution">
    <text evidence="12">The sequence shown here is derived from an EMBL/GenBank/DDBJ whole genome shotgun (WGS) entry which is preliminary data.</text>
</comment>
<dbReference type="SMART" id="SM00729">
    <property type="entry name" value="Elp3"/>
    <property type="match status" value="1"/>
</dbReference>
<dbReference type="PANTHER" id="PTHR13932">
    <property type="entry name" value="COPROPORPHYRINIGEN III OXIDASE"/>
    <property type="match status" value="1"/>
</dbReference>
<evidence type="ECO:0000259" key="11">
    <source>
        <dbReference type="PROSITE" id="PS51918"/>
    </source>
</evidence>
<dbReference type="InterPro" id="IPR013785">
    <property type="entry name" value="Aldolase_TIM"/>
</dbReference>
<evidence type="ECO:0000313" key="13">
    <source>
        <dbReference type="Proteomes" id="UP000265703"/>
    </source>
</evidence>